<evidence type="ECO:0000313" key="2">
    <source>
        <dbReference type="EMBL" id="OIQ74705.1"/>
    </source>
</evidence>
<keyword evidence="1" id="KW-0812">Transmembrane</keyword>
<gene>
    <name evidence="2" type="ORF">GALL_436340</name>
</gene>
<keyword evidence="1" id="KW-1133">Transmembrane helix</keyword>
<name>A0A1J5PT89_9ZZZZ</name>
<proteinExistence type="predicted"/>
<reference evidence="2" key="1">
    <citation type="submission" date="2016-10" db="EMBL/GenBank/DDBJ databases">
        <title>Sequence of Gallionella enrichment culture.</title>
        <authorList>
            <person name="Poehlein A."/>
            <person name="Muehling M."/>
            <person name="Daniel R."/>
        </authorList>
    </citation>
    <scope>NUCLEOTIDE SEQUENCE</scope>
</reference>
<accession>A0A1J5PT89</accession>
<feature type="transmembrane region" description="Helical" evidence="1">
    <location>
        <begin position="25"/>
        <end position="42"/>
    </location>
</feature>
<comment type="caution">
    <text evidence="2">The sequence shown here is derived from an EMBL/GenBank/DDBJ whole genome shotgun (WGS) entry which is preliminary data.</text>
</comment>
<organism evidence="2">
    <name type="scientific">mine drainage metagenome</name>
    <dbReference type="NCBI Taxonomy" id="410659"/>
    <lineage>
        <taxon>unclassified sequences</taxon>
        <taxon>metagenomes</taxon>
        <taxon>ecological metagenomes</taxon>
    </lineage>
</organism>
<sequence>MANLPQLPAPLVISIDATGQVLSSWILWLSLPAGTATVLLAGPL</sequence>
<protein>
    <submittedName>
        <fullName evidence="2">Uncharacterized protein</fullName>
    </submittedName>
</protein>
<keyword evidence="1" id="KW-0472">Membrane</keyword>
<evidence type="ECO:0000256" key="1">
    <source>
        <dbReference type="SAM" id="Phobius"/>
    </source>
</evidence>
<dbReference type="EMBL" id="MLJW01002412">
    <property type="protein sequence ID" value="OIQ74705.1"/>
    <property type="molecule type" value="Genomic_DNA"/>
</dbReference>
<dbReference type="AlphaFoldDB" id="A0A1J5PT89"/>